<dbReference type="GO" id="GO:0019379">
    <property type="term" value="P:sulfate assimilation, phosphoadenylyl sulfate reduction by phosphoadenylyl-sulfate reductase (thioredoxin)"/>
    <property type="evidence" value="ECO:0007669"/>
    <property type="project" value="TreeGrafter"/>
</dbReference>
<dbReference type="NCBIfam" id="TIGR00455">
    <property type="entry name" value="apsK"/>
    <property type="match status" value="1"/>
</dbReference>
<dbReference type="GO" id="GO:0004781">
    <property type="term" value="F:sulfate adenylyltransferase (ATP) activity"/>
    <property type="evidence" value="ECO:0007669"/>
    <property type="project" value="TreeGrafter"/>
</dbReference>
<keyword evidence="6 8" id="KW-0418">Kinase</keyword>
<dbReference type="SUPFAM" id="SSF52540">
    <property type="entry name" value="P-loop containing nucleoside triphosphate hydrolases"/>
    <property type="match status" value="1"/>
</dbReference>
<accession>A0A5N0VMG4</accession>
<dbReference type="Pfam" id="PF01583">
    <property type="entry name" value="APS_kinase"/>
    <property type="match status" value="1"/>
</dbReference>
<dbReference type="OrthoDB" id="9804504at2"/>
<dbReference type="InterPro" id="IPR059117">
    <property type="entry name" value="APS_kinase_dom"/>
</dbReference>
<keyword evidence="4 6" id="KW-0547">Nucleotide-binding</keyword>
<feature type="domain" description="APS kinase" evidence="7">
    <location>
        <begin position="9"/>
        <end position="160"/>
    </location>
</feature>
<organism evidence="8 9">
    <name type="scientific">Amycolatopsis acidicola</name>
    <dbReference type="NCBI Taxonomy" id="2596893"/>
    <lineage>
        <taxon>Bacteria</taxon>
        <taxon>Bacillati</taxon>
        <taxon>Actinomycetota</taxon>
        <taxon>Actinomycetes</taxon>
        <taxon>Pseudonocardiales</taxon>
        <taxon>Pseudonocardiaceae</taxon>
        <taxon>Amycolatopsis</taxon>
    </lineage>
</organism>
<evidence type="ECO:0000256" key="6">
    <source>
        <dbReference type="RuleBase" id="RU004347"/>
    </source>
</evidence>
<dbReference type="AlphaFoldDB" id="A0A5N0VMG4"/>
<gene>
    <name evidence="8" type="primary">cysC</name>
    <name evidence="8" type="ORF">FPZ12_002010</name>
</gene>
<dbReference type="GO" id="GO:0004020">
    <property type="term" value="F:adenylylsulfate kinase activity"/>
    <property type="evidence" value="ECO:0007669"/>
    <property type="project" value="UniProtKB-EC"/>
</dbReference>
<dbReference type="UniPathway" id="UPA00140">
    <property type="reaction ID" value="UER00205"/>
</dbReference>
<dbReference type="PANTHER" id="PTHR42700">
    <property type="entry name" value="SULFATE ADENYLYLTRANSFERASE"/>
    <property type="match status" value="1"/>
</dbReference>
<dbReference type="GO" id="GO:0005737">
    <property type="term" value="C:cytoplasm"/>
    <property type="evidence" value="ECO:0007669"/>
    <property type="project" value="TreeGrafter"/>
</dbReference>
<evidence type="ECO:0000313" key="9">
    <source>
        <dbReference type="Proteomes" id="UP000319769"/>
    </source>
</evidence>
<comment type="similarity">
    <text evidence="6">Belongs to the APS kinase family.</text>
</comment>
<sequence length="186" mass="20177">MSVMPRLTRGATVWLTGLPGAGKSTLARAVAARLAGAVEVAILDGDELRATLSADLGFSARDRETHGTRVGFVAELLARHRVLVLVPVITPYARTRRTVRRHHEQRGSVLLEVHVATPVAECARRDPKGLYAQARAGRLHGLTGVDAVYEEPASPELRLDTTGIDEDAAAEQVLRLLEEHRLLCRG</sequence>
<comment type="catalytic activity">
    <reaction evidence="1 6">
        <text>adenosine 5'-phosphosulfate + ATP = 3'-phosphoadenylyl sulfate + ADP + H(+)</text>
        <dbReference type="Rhea" id="RHEA:24152"/>
        <dbReference type="ChEBI" id="CHEBI:15378"/>
        <dbReference type="ChEBI" id="CHEBI:30616"/>
        <dbReference type="ChEBI" id="CHEBI:58243"/>
        <dbReference type="ChEBI" id="CHEBI:58339"/>
        <dbReference type="ChEBI" id="CHEBI:456216"/>
        <dbReference type="EC" id="2.7.1.25"/>
    </reaction>
</comment>
<dbReference type="InterPro" id="IPR050512">
    <property type="entry name" value="Sulf_AdTrans/APS_kinase"/>
</dbReference>
<dbReference type="RefSeq" id="WP_144750617.1">
    <property type="nucleotide sequence ID" value="NZ_VMNW02000002.1"/>
</dbReference>
<dbReference type="PANTHER" id="PTHR42700:SF1">
    <property type="entry name" value="SULFATE ADENYLYLTRANSFERASE"/>
    <property type="match status" value="1"/>
</dbReference>
<dbReference type="EMBL" id="VMNW02000002">
    <property type="protein sequence ID" value="KAA9166360.1"/>
    <property type="molecule type" value="Genomic_DNA"/>
</dbReference>
<dbReference type="InterPro" id="IPR027417">
    <property type="entry name" value="P-loop_NTPase"/>
</dbReference>
<name>A0A5N0VMG4_9PSEU</name>
<comment type="pathway">
    <text evidence="6">Sulfur metabolism; hydrogen sulfide biosynthesis; sulfite from sulfate: step 2/3.</text>
</comment>
<evidence type="ECO:0000259" key="7">
    <source>
        <dbReference type="Pfam" id="PF01583"/>
    </source>
</evidence>
<evidence type="ECO:0000256" key="3">
    <source>
        <dbReference type="ARBA" id="ARBA00022679"/>
    </source>
</evidence>
<evidence type="ECO:0000256" key="5">
    <source>
        <dbReference type="ARBA" id="ARBA00022840"/>
    </source>
</evidence>
<proteinExistence type="inferred from homology"/>
<dbReference type="EC" id="2.7.1.25" evidence="2 6"/>
<dbReference type="GO" id="GO:0070814">
    <property type="term" value="P:hydrogen sulfide biosynthetic process"/>
    <property type="evidence" value="ECO:0007669"/>
    <property type="project" value="UniProtKB-UniPathway"/>
</dbReference>
<dbReference type="Gene3D" id="3.40.50.300">
    <property type="entry name" value="P-loop containing nucleotide triphosphate hydrolases"/>
    <property type="match status" value="1"/>
</dbReference>
<dbReference type="Proteomes" id="UP000319769">
    <property type="component" value="Unassembled WGS sequence"/>
</dbReference>
<evidence type="ECO:0000256" key="2">
    <source>
        <dbReference type="ARBA" id="ARBA00012121"/>
    </source>
</evidence>
<comment type="function">
    <text evidence="6">Catalyzes the synthesis of activated sulfate.</text>
</comment>
<keyword evidence="3 6" id="KW-0808">Transferase</keyword>
<protein>
    <recommendedName>
        <fullName evidence="2 6">Adenylyl-sulfate kinase</fullName>
        <ecNumber evidence="2 6">2.7.1.25</ecNumber>
    </recommendedName>
</protein>
<dbReference type="CDD" id="cd02027">
    <property type="entry name" value="APSK"/>
    <property type="match status" value="1"/>
</dbReference>
<dbReference type="InterPro" id="IPR002891">
    <property type="entry name" value="APS"/>
</dbReference>
<evidence type="ECO:0000256" key="4">
    <source>
        <dbReference type="ARBA" id="ARBA00022741"/>
    </source>
</evidence>
<keyword evidence="9" id="KW-1185">Reference proteome</keyword>
<reference evidence="8" key="1">
    <citation type="submission" date="2019-09" db="EMBL/GenBank/DDBJ databases">
        <authorList>
            <person name="Teo W.F.A."/>
            <person name="Duangmal K."/>
        </authorList>
    </citation>
    <scope>NUCLEOTIDE SEQUENCE [LARGE SCALE GENOMIC DNA]</scope>
    <source>
        <strain evidence="8">K81G1</strain>
    </source>
</reference>
<dbReference type="GO" id="GO:0005524">
    <property type="term" value="F:ATP binding"/>
    <property type="evidence" value="ECO:0007669"/>
    <property type="project" value="UniProtKB-KW"/>
</dbReference>
<evidence type="ECO:0000313" key="8">
    <source>
        <dbReference type="EMBL" id="KAA9166360.1"/>
    </source>
</evidence>
<keyword evidence="5 6" id="KW-0067">ATP-binding</keyword>
<comment type="caution">
    <text evidence="8">The sequence shown here is derived from an EMBL/GenBank/DDBJ whole genome shotgun (WGS) entry which is preliminary data.</text>
</comment>
<dbReference type="GO" id="GO:0010134">
    <property type="term" value="P:sulfate assimilation via adenylyl sulfate reduction"/>
    <property type="evidence" value="ECO:0007669"/>
    <property type="project" value="TreeGrafter"/>
</dbReference>
<evidence type="ECO:0000256" key="1">
    <source>
        <dbReference type="ARBA" id="ARBA00001823"/>
    </source>
</evidence>